<name>X1EBI0_9ZZZZ</name>
<evidence type="ECO:0000313" key="1">
    <source>
        <dbReference type="EMBL" id="GAH14479.1"/>
    </source>
</evidence>
<dbReference type="EMBL" id="BART01039490">
    <property type="protein sequence ID" value="GAH14479.1"/>
    <property type="molecule type" value="Genomic_DNA"/>
</dbReference>
<comment type="caution">
    <text evidence="1">The sequence shown here is derived from an EMBL/GenBank/DDBJ whole genome shotgun (WGS) entry which is preliminary data.</text>
</comment>
<feature type="non-terminal residue" evidence="1">
    <location>
        <position position="1"/>
    </location>
</feature>
<feature type="non-terminal residue" evidence="1">
    <location>
        <position position="118"/>
    </location>
</feature>
<reference evidence="1" key="1">
    <citation type="journal article" date="2014" name="Front. Microbiol.">
        <title>High frequency of phylogenetically diverse reductive dehalogenase-homologous genes in deep subseafloor sedimentary metagenomes.</title>
        <authorList>
            <person name="Kawai M."/>
            <person name="Futagami T."/>
            <person name="Toyoda A."/>
            <person name="Takaki Y."/>
            <person name="Nishi S."/>
            <person name="Hori S."/>
            <person name="Arai W."/>
            <person name="Tsubouchi T."/>
            <person name="Morono Y."/>
            <person name="Uchiyama I."/>
            <person name="Ito T."/>
            <person name="Fujiyama A."/>
            <person name="Inagaki F."/>
            <person name="Takami H."/>
        </authorList>
    </citation>
    <scope>NUCLEOTIDE SEQUENCE</scope>
    <source>
        <strain evidence="1">Expedition CK06-06</strain>
    </source>
</reference>
<accession>X1EBI0</accession>
<proteinExistence type="predicted"/>
<dbReference type="AlphaFoldDB" id="X1EBI0"/>
<organism evidence="1">
    <name type="scientific">marine sediment metagenome</name>
    <dbReference type="NCBI Taxonomy" id="412755"/>
    <lineage>
        <taxon>unclassified sequences</taxon>
        <taxon>metagenomes</taxon>
        <taxon>ecological metagenomes</taxon>
    </lineage>
</organism>
<evidence type="ECO:0008006" key="2">
    <source>
        <dbReference type="Google" id="ProtNLM"/>
    </source>
</evidence>
<sequence>EALQGIRLSGSTKVGGGLFSQKTIDINGSATIKGDISGDNVYIGDQSVSIGRKKSKCPYIVDGNIFAANSVEINNIFVQGDVKGRNVKIGRRTDISGKIYYVDSIEVDDKATLAHAPI</sequence>
<protein>
    <recommendedName>
        <fullName evidence="2">Polymer-forming cytoskeletal protein</fullName>
    </recommendedName>
</protein>
<gene>
    <name evidence="1" type="ORF">S01H4_64879</name>
</gene>